<dbReference type="STRING" id="51511.ENSCSAVP00000000301"/>
<comment type="similarity">
    <text evidence="1">Belongs to the dynein light chain Tctex-type family.</text>
</comment>
<protein>
    <submittedName>
        <fullName evidence="2">Uncharacterized protein</fullName>
    </submittedName>
</protein>
<dbReference type="OMA" id="MEYENTY"/>
<dbReference type="PANTHER" id="PTHR21255:SF65">
    <property type="entry name" value="TCTEX1 DOMAIN-CONTAINING PROTEIN 2"/>
    <property type="match status" value="1"/>
</dbReference>
<dbReference type="CDD" id="cd21451">
    <property type="entry name" value="DLC-like_TCTEX1D"/>
    <property type="match status" value="1"/>
</dbReference>
<keyword evidence="3" id="KW-1185">Reference proteome</keyword>
<dbReference type="InterPro" id="IPR005334">
    <property type="entry name" value="Tctex-1-like"/>
</dbReference>
<reference evidence="2" key="3">
    <citation type="submission" date="2025-09" db="UniProtKB">
        <authorList>
            <consortium name="Ensembl"/>
        </authorList>
    </citation>
    <scope>IDENTIFICATION</scope>
</reference>
<name>H2Y4Q3_CIOSA</name>
<dbReference type="HOGENOM" id="CLU_097204_4_0_1"/>
<dbReference type="Ensembl" id="ENSCSAVT00000000304.1">
    <property type="protein sequence ID" value="ENSCSAVP00000000301.1"/>
    <property type="gene ID" value="ENSCSAVG00000000168.1"/>
</dbReference>
<dbReference type="GO" id="GO:0005737">
    <property type="term" value="C:cytoplasm"/>
    <property type="evidence" value="ECO:0007669"/>
    <property type="project" value="TreeGrafter"/>
</dbReference>
<dbReference type="Pfam" id="PF03645">
    <property type="entry name" value="Tctex-1"/>
    <property type="match status" value="1"/>
</dbReference>
<accession>H2Y4Q3</accession>
<dbReference type="AlphaFoldDB" id="H2Y4Q3"/>
<dbReference type="InParanoid" id="H2Y4Q3"/>
<dbReference type="PANTHER" id="PTHR21255">
    <property type="entry name" value="T-COMPLEX-ASSOCIATED-TESTIS-EXPRESSED 1/ DYNEIN LIGHT CHAIN"/>
    <property type="match status" value="1"/>
</dbReference>
<dbReference type="eggNOG" id="KOG4108">
    <property type="taxonomic scope" value="Eukaryota"/>
</dbReference>
<dbReference type="GO" id="GO:0045505">
    <property type="term" value="F:dynein intermediate chain binding"/>
    <property type="evidence" value="ECO:0007669"/>
    <property type="project" value="TreeGrafter"/>
</dbReference>
<proteinExistence type="inferred from homology"/>
<evidence type="ECO:0000313" key="2">
    <source>
        <dbReference type="Ensembl" id="ENSCSAVP00000000301.1"/>
    </source>
</evidence>
<dbReference type="GO" id="GO:0007018">
    <property type="term" value="P:microtubule-based movement"/>
    <property type="evidence" value="ECO:0007669"/>
    <property type="project" value="TreeGrafter"/>
</dbReference>
<dbReference type="GO" id="GO:0005868">
    <property type="term" value="C:cytoplasmic dynein complex"/>
    <property type="evidence" value="ECO:0007669"/>
    <property type="project" value="TreeGrafter"/>
</dbReference>
<evidence type="ECO:0000313" key="3">
    <source>
        <dbReference type="Proteomes" id="UP000007875"/>
    </source>
</evidence>
<sequence length="168" mass="19058">MAGASFINTSMKRRGSMFDASLARLNPMGSSTCTFQEDPTSELFLMKKFSVRHQNTYKLEPDKRFESGKVQAILEQILMDNLEDVDYSSVAGRELCKQISDTILKVLKNQGYTRHKLVAIVNIGQLKDQGTRVSSRCLMDTKRDNWAGAFYEGKTLWATATVYGIYYE</sequence>
<reference evidence="2" key="2">
    <citation type="submission" date="2025-08" db="UniProtKB">
        <authorList>
            <consortium name="Ensembl"/>
        </authorList>
    </citation>
    <scope>IDENTIFICATION</scope>
</reference>
<dbReference type="Gene3D" id="3.30.1140.40">
    <property type="entry name" value="Tctex-1"/>
    <property type="match status" value="1"/>
</dbReference>
<dbReference type="InterPro" id="IPR038586">
    <property type="entry name" value="Tctex-1-like_sf"/>
</dbReference>
<evidence type="ECO:0000256" key="1">
    <source>
        <dbReference type="ARBA" id="ARBA00005361"/>
    </source>
</evidence>
<dbReference type="Proteomes" id="UP000007875">
    <property type="component" value="Unassembled WGS sequence"/>
</dbReference>
<organism evidence="2 3">
    <name type="scientific">Ciona savignyi</name>
    <name type="common">Pacific transparent sea squirt</name>
    <dbReference type="NCBI Taxonomy" id="51511"/>
    <lineage>
        <taxon>Eukaryota</taxon>
        <taxon>Metazoa</taxon>
        <taxon>Chordata</taxon>
        <taxon>Tunicata</taxon>
        <taxon>Ascidiacea</taxon>
        <taxon>Phlebobranchia</taxon>
        <taxon>Cionidae</taxon>
        <taxon>Ciona</taxon>
    </lineage>
</organism>
<reference evidence="3" key="1">
    <citation type="submission" date="2003-08" db="EMBL/GenBank/DDBJ databases">
        <authorList>
            <person name="Birren B."/>
            <person name="Nusbaum C."/>
            <person name="Abebe A."/>
            <person name="Abouelleil A."/>
            <person name="Adekoya E."/>
            <person name="Ait-zahra M."/>
            <person name="Allen N."/>
            <person name="Allen T."/>
            <person name="An P."/>
            <person name="Anderson M."/>
            <person name="Anderson S."/>
            <person name="Arachchi H."/>
            <person name="Armbruster J."/>
            <person name="Bachantsang P."/>
            <person name="Baldwin J."/>
            <person name="Barry A."/>
            <person name="Bayul T."/>
            <person name="Blitshsteyn B."/>
            <person name="Bloom T."/>
            <person name="Blye J."/>
            <person name="Boguslavskiy L."/>
            <person name="Borowsky M."/>
            <person name="Boukhgalter B."/>
            <person name="Brunache A."/>
            <person name="Butler J."/>
            <person name="Calixte N."/>
            <person name="Calvo S."/>
            <person name="Camarata J."/>
            <person name="Campo K."/>
            <person name="Chang J."/>
            <person name="Cheshatsang Y."/>
            <person name="Citroen M."/>
            <person name="Collymore A."/>
            <person name="Considine T."/>
            <person name="Cook A."/>
            <person name="Cooke P."/>
            <person name="Corum B."/>
            <person name="Cuomo C."/>
            <person name="David R."/>
            <person name="Dawoe T."/>
            <person name="Degray S."/>
            <person name="Dodge S."/>
            <person name="Dooley K."/>
            <person name="Dorje P."/>
            <person name="Dorjee K."/>
            <person name="Dorris L."/>
            <person name="Duffey N."/>
            <person name="Dupes A."/>
            <person name="Elkins T."/>
            <person name="Engels R."/>
            <person name="Erickson J."/>
            <person name="Farina A."/>
            <person name="Faro S."/>
            <person name="Ferreira P."/>
            <person name="Fischer H."/>
            <person name="Fitzgerald M."/>
            <person name="Foley K."/>
            <person name="Gage D."/>
            <person name="Galagan J."/>
            <person name="Gearin G."/>
            <person name="Gnerre S."/>
            <person name="Gnirke A."/>
            <person name="Goyette A."/>
            <person name="Graham J."/>
            <person name="Grandbois E."/>
            <person name="Gyaltsen K."/>
            <person name="Hafez N."/>
            <person name="Hagopian D."/>
            <person name="Hagos B."/>
            <person name="Hall J."/>
            <person name="Hatcher B."/>
            <person name="Heller A."/>
            <person name="Higgins H."/>
            <person name="Honan T."/>
            <person name="Horn A."/>
            <person name="Houde N."/>
            <person name="Hughes L."/>
            <person name="Hulme W."/>
            <person name="Husby E."/>
            <person name="Iliev I."/>
            <person name="Jaffe D."/>
            <person name="Jones C."/>
            <person name="Kamal M."/>
            <person name="Kamat A."/>
            <person name="Kamvysselis M."/>
            <person name="Karlsson E."/>
            <person name="Kells C."/>
            <person name="Kieu A."/>
            <person name="Kisner P."/>
            <person name="Kodira C."/>
            <person name="Kulbokas E."/>
            <person name="Labutti K."/>
            <person name="Lama D."/>
            <person name="Landers T."/>
            <person name="Leger J."/>
            <person name="Levine S."/>
            <person name="Lewis D."/>
            <person name="Lewis T."/>
            <person name="Lindblad-toh K."/>
            <person name="Liu X."/>
            <person name="Lokyitsang T."/>
            <person name="Lokyitsang Y."/>
            <person name="Lucien O."/>
            <person name="Lui A."/>
            <person name="Ma L.J."/>
            <person name="Mabbitt R."/>
            <person name="Macdonald J."/>
            <person name="Maclean C."/>
            <person name="Major J."/>
            <person name="Manning J."/>
            <person name="Marabella R."/>
            <person name="Maru K."/>
            <person name="Matthews C."/>
            <person name="Mauceli E."/>
            <person name="Mccarthy M."/>
            <person name="Mcdonough S."/>
            <person name="Mcghee T."/>
            <person name="Meldrim J."/>
            <person name="Meneus L."/>
            <person name="Mesirov J."/>
            <person name="Mihalev A."/>
            <person name="Mihova T."/>
            <person name="Mikkelsen T."/>
            <person name="Mlenga V."/>
            <person name="Moru K."/>
            <person name="Mozes J."/>
            <person name="Mulrain L."/>
            <person name="Munson G."/>
            <person name="Naylor J."/>
            <person name="Newes C."/>
            <person name="Nguyen C."/>
            <person name="Nguyen N."/>
            <person name="Nguyen T."/>
            <person name="Nicol R."/>
            <person name="Nielsen C."/>
            <person name="Nizzari M."/>
            <person name="Norbu C."/>
            <person name="Norbu N."/>
            <person name="O'donnell P."/>
            <person name="Okoawo O."/>
            <person name="O'leary S."/>
            <person name="Omotosho B."/>
            <person name="O'neill K."/>
            <person name="Osman S."/>
            <person name="Parker S."/>
            <person name="Perrin D."/>
            <person name="Phunkhang P."/>
            <person name="Piqani B."/>
            <person name="Purcell S."/>
            <person name="Rachupka T."/>
            <person name="Ramasamy U."/>
            <person name="Rameau R."/>
            <person name="Ray V."/>
            <person name="Raymond C."/>
            <person name="Retta R."/>
            <person name="Richardson S."/>
            <person name="Rise C."/>
            <person name="Rodriguez J."/>
            <person name="Rogers J."/>
            <person name="Rogov P."/>
            <person name="Rutman M."/>
            <person name="Schupbach R."/>
            <person name="Seaman C."/>
            <person name="Settipalli S."/>
            <person name="Sharpe T."/>
            <person name="Sheridan J."/>
            <person name="Sherpa N."/>
            <person name="Shi J."/>
            <person name="Smirnov S."/>
            <person name="Smith C."/>
            <person name="Sougnez C."/>
            <person name="Spencer B."/>
            <person name="Stalker J."/>
            <person name="Stange-thomann N."/>
            <person name="Stavropoulos S."/>
            <person name="Stetson K."/>
            <person name="Stone C."/>
            <person name="Stone S."/>
            <person name="Stubbs M."/>
            <person name="Talamas J."/>
            <person name="Tchuinga P."/>
            <person name="Tenzing P."/>
            <person name="Tesfaye S."/>
            <person name="Theodore J."/>
            <person name="Thoulutsang Y."/>
            <person name="Topham K."/>
            <person name="Towey S."/>
            <person name="Tsamla T."/>
            <person name="Tsomo N."/>
            <person name="Vallee D."/>
            <person name="Vassiliev H."/>
            <person name="Venkataraman V."/>
            <person name="Vinson J."/>
            <person name="Vo A."/>
            <person name="Wade C."/>
            <person name="Wang S."/>
            <person name="Wangchuk T."/>
            <person name="Wangdi T."/>
            <person name="Whittaker C."/>
            <person name="Wilkinson J."/>
            <person name="Wu Y."/>
            <person name="Wyman D."/>
            <person name="Yadav S."/>
            <person name="Yang S."/>
            <person name="Yang X."/>
            <person name="Yeager S."/>
            <person name="Yee E."/>
            <person name="Young G."/>
            <person name="Zainoun J."/>
            <person name="Zembeck L."/>
            <person name="Zimmer A."/>
            <person name="Zody M."/>
            <person name="Lander E."/>
        </authorList>
    </citation>
    <scope>NUCLEOTIDE SEQUENCE [LARGE SCALE GENOMIC DNA]</scope>
</reference>
<dbReference type="GeneTree" id="ENSGT00940000160069"/>